<organism evidence="1 2">
    <name type="scientific">Lasiodiplodia mahajangana</name>
    <dbReference type="NCBI Taxonomy" id="1108764"/>
    <lineage>
        <taxon>Eukaryota</taxon>
        <taxon>Fungi</taxon>
        <taxon>Dikarya</taxon>
        <taxon>Ascomycota</taxon>
        <taxon>Pezizomycotina</taxon>
        <taxon>Dothideomycetes</taxon>
        <taxon>Dothideomycetes incertae sedis</taxon>
        <taxon>Botryosphaeriales</taxon>
        <taxon>Botryosphaeriaceae</taxon>
        <taxon>Lasiodiplodia</taxon>
    </lineage>
</organism>
<protein>
    <submittedName>
        <fullName evidence="1">Uncharacterized protein</fullName>
    </submittedName>
</protein>
<dbReference type="EMBL" id="JAPUUL010000694">
    <property type="protein sequence ID" value="KAJ8129671.1"/>
    <property type="molecule type" value="Genomic_DNA"/>
</dbReference>
<gene>
    <name evidence="1" type="ORF">O1611_g3960</name>
</gene>
<evidence type="ECO:0000313" key="2">
    <source>
        <dbReference type="Proteomes" id="UP001153332"/>
    </source>
</evidence>
<proteinExistence type="predicted"/>
<accession>A0ACC2JQB3</accession>
<reference evidence="1" key="1">
    <citation type="submission" date="2022-12" db="EMBL/GenBank/DDBJ databases">
        <title>Genome Sequence of Lasiodiplodia mahajangana.</title>
        <authorList>
            <person name="Buettner E."/>
        </authorList>
    </citation>
    <scope>NUCLEOTIDE SEQUENCE</scope>
    <source>
        <strain evidence="1">VT137</strain>
    </source>
</reference>
<dbReference type="Proteomes" id="UP001153332">
    <property type="component" value="Unassembled WGS sequence"/>
</dbReference>
<keyword evidence="2" id="KW-1185">Reference proteome</keyword>
<name>A0ACC2JQB3_9PEZI</name>
<comment type="caution">
    <text evidence="1">The sequence shown here is derived from an EMBL/GenBank/DDBJ whole genome shotgun (WGS) entry which is preliminary data.</text>
</comment>
<evidence type="ECO:0000313" key="1">
    <source>
        <dbReference type="EMBL" id="KAJ8129671.1"/>
    </source>
</evidence>
<sequence>MATRPRTPRDYTVGWICATSVELTAAVTMLDQRHPELLPLPRDANRYYLGSIGEHDIVVASLLSGDIGTLPAATLATQMATAFPFIRFVMLAGIGSGIPTEVRLGDIVVGTSMGEYPEVVQWEEGVEEKDDRFMRTSSSNRQPGLLFTTSSTLQDQQELTEQNIFRHVDAMVGRYPALEQYRVRPGSDTDIIFKDDYYHIDDNDAFDSDDIIMGEEDEDEGERSCRGCDQTQAMMRTPRDMHVHYGLIASSNRVIENAFSRNTICEDLGNKVLCIETGGAKGVVDYNG</sequence>